<dbReference type="GO" id="GO:0006168">
    <property type="term" value="P:adenine salvage"/>
    <property type="evidence" value="ECO:0007669"/>
    <property type="project" value="InterPro"/>
</dbReference>
<dbReference type="UniPathway" id="UPA00588">
    <property type="reaction ID" value="UER00646"/>
</dbReference>
<evidence type="ECO:0000259" key="13">
    <source>
        <dbReference type="Pfam" id="PF00156"/>
    </source>
</evidence>
<dbReference type="InterPro" id="IPR050054">
    <property type="entry name" value="UPRTase/APRTase"/>
</dbReference>
<dbReference type="GO" id="GO:0016208">
    <property type="term" value="F:AMP binding"/>
    <property type="evidence" value="ECO:0007669"/>
    <property type="project" value="TreeGrafter"/>
</dbReference>
<dbReference type="NCBIfam" id="TIGR01090">
    <property type="entry name" value="apt"/>
    <property type="match status" value="1"/>
</dbReference>
<evidence type="ECO:0000256" key="3">
    <source>
        <dbReference type="ARBA" id="ARBA00004496"/>
    </source>
</evidence>
<keyword evidence="10 12" id="KW-0808">Transferase</keyword>
<dbReference type="NCBIfam" id="NF002636">
    <property type="entry name" value="PRK02304.1-5"/>
    <property type="match status" value="1"/>
</dbReference>
<dbReference type="PANTHER" id="PTHR32315">
    <property type="entry name" value="ADENINE PHOSPHORIBOSYLTRANSFERASE"/>
    <property type="match status" value="1"/>
</dbReference>
<dbReference type="GO" id="GO:0044209">
    <property type="term" value="P:AMP salvage"/>
    <property type="evidence" value="ECO:0007669"/>
    <property type="project" value="UniProtKB-UniRule"/>
</dbReference>
<keyword evidence="8 12" id="KW-0963">Cytoplasm</keyword>
<evidence type="ECO:0000256" key="1">
    <source>
        <dbReference type="ARBA" id="ARBA00000868"/>
    </source>
</evidence>
<dbReference type="Pfam" id="PF00156">
    <property type="entry name" value="Pribosyltran"/>
    <property type="match status" value="1"/>
</dbReference>
<reference evidence="14 15" key="1">
    <citation type="submission" date="2018-06" db="EMBL/GenBank/DDBJ databases">
        <title>Extensive metabolic versatility and redundancy in microbially diverse, dynamic hydrothermal sediments.</title>
        <authorList>
            <person name="Dombrowski N."/>
            <person name="Teske A."/>
            <person name="Baker B.J."/>
        </authorList>
    </citation>
    <scope>NUCLEOTIDE SEQUENCE [LARGE SCALE GENOMIC DNA]</scope>
    <source>
        <strain evidence="14">B36_G15</strain>
    </source>
</reference>
<evidence type="ECO:0000256" key="10">
    <source>
        <dbReference type="ARBA" id="ARBA00022679"/>
    </source>
</evidence>
<feature type="domain" description="Phosphoribosyltransferase" evidence="13">
    <location>
        <begin position="45"/>
        <end position="161"/>
    </location>
</feature>
<name>A0A660SKI0_UNCW3</name>
<dbReference type="HAMAP" id="MF_00004">
    <property type="entry name" value="Aden_phosphoribosyltr"/>
    <property type="match status" value="1"/>
</dbReference>
<comment type="subcellular location">
    <subcellularLocation>
        <location evidence="3 12">Cytoplasm</location>
    </subcellularLocation>
</comment>
<organism evidence="14 15">
    <name type="scientific">candidate division WOR-3 bacterium</name>
    <dbReference type="NCBI Taxonomy" id="2052148"/>
    <lineage>
        <taxon>Bacteria</taxon>
        <taxon>Bacteria division WOR-3</taxon>
    </lineage>
</organism>
<dbReference type="GO" id="GO:0006166">
    <property type="term" value="P:purine ribonucleoside salvage"/>
    <property type="evidence" value="ECO:0007669"/>
    <property type="project" value="UniProtKB-UniRule"/>
</dbReference>
<proteinExistence type="inferred from homology"/>
<dbReference type="InterPro" id="IPR029057">
    <property type="entry name" value="PRTase-like"/>
</dbReference>
<dbReference type="EC" id="2.4.2.7" evidence="7 12"/>
<comment type="subunit">
    <text evidence="6 12">Homodimer.</text>
</comment>
<sequence>MDIKKFIRDIPDFPKPGIIFKDITPLLLDPDAFGWTIEALARGFAWDRIDKVASVEARGFIFGAGVARYLKVGFIPIRKPGKLPYQTIAEEYELEYGTDRLEIHTDAVKAGEGILIIDDLLATGGTALATAHLVEKLGGRVVGIGFVIELAFLKGREKLKDYKIHTLIKFT</sequence>
<dbReference type="AlphaFoldDB" id="A0A660SKI0"/>
<gene>
    <name evidence="12" type="primary">apt</name>
    <name evidence="14" type="ORF">DRP53_03070</name>
</gene>
<dbReference type="FunFam" id="3.40.50.2020:FF:000004">
    <property type="entry name" value="Adenine phosphoribosyltransferase"/>
    <property type="match status" value="1"/>
</dbReference>
<dbReference type="GO" id="GO:0005737">
    <property type="term" value="C:cytoplasm"/>
    <property type="evidence" value="ECO:0007669"/>
    <property type="project" value="UniProtKB-SubCell"/>
</dbReference>
<accession>A0A660SKI0</accession>
<evidence type="ECO:0000256" key="7">
    <source>
        <dbReference type="ARBA" id="ARBA00011893"/>
    </source>
</evidence>
<protein>
    <recommendedName>
        <fullName evidence="7 12">Adenine phosphoribosyltransferase</fullName>
        <shortName evidence="12">APRT</shortName>
        <ecNumber evidence="7 12">2.4.2.7</ecNumber>
    </recommendedName>
</protein>
<dbReference type="NCBIfam" id="NF002634">
    <property type="entry name" value="PRK02304.1-3"/>
    <property type="match status" value="1"/>
</dbReference>
<evidence type="ECO:0000256" key="9">
    <source>
        <dbReference type="ARBA" id="ARBA00022676"/>
    </source>
</evidence>
<keyword evidence="9 12" id="KW-0328">Glycosyltransferase</keyword>
<dbReference type="GO" id="GO:0003999">
    <property type="term" value="F:adenine phosphoribosyltransferase activity"/>
    <property type="evidence" value="ECO:0007669"/>
    <property type="project" value="UniProtKB-UniRule"/>
</dbReference>
<evidence type="ECO:0000256" key="12">
    <source>
        <dbReference type="HAMAP-Rule" id="MF_00004"/>
    </source>
</evidence>
<evidence type="ECO:0000256" key="11">
    <source>
        <dbReference type="ARBA" id="ARBA00022726"/>
    </source>
</evidence>
<evidence type="ECO:0000256" key="8">
    <source>
        <dbReference type="ARBA" id="ARBA00022490"/>
    </source>
</evidence>
<evidence type="ECO:0000256" key="2">
    <source>
        <dbReference type="ARBA" id="ARBA00003968"/>
    </source>
</evidence>
<comment type="similarity">
    <text evidence="5 12">Belongs to the purine/pyrimidine phosphoribosyltransferase family.</text>
</comment>
<dbReference type="GO" id="GO:0002055">
    <property type="term" value="F:adenine binding"/>
    <property type="evidence" value="ECO:0007669"/>
    <property type="project" value="TreeGrafter"/>
</dbReference>
<comment type="pathway">
    <text evidence="4 12">Purine metabolism; AMP biosynthesis via salvage pathway; AMP from adenine: step 1/1.</text>
</comment>
<comment type="catalytic activity">
    <reaction evidence="1 12">
        <text>AMP + diphosphate = 5-phospho-alpha-D-ribose 1-diphosphate + adenine</text>
        <dbReference type="Rhea" id="RHEA:16609"/>
        <dbReference type="ChEBI" id="CHEBI:16708"/>
        <dbReference type="ChEBI" id="CHEBI:33019"/>
        <dbReference type="ChEBI" id="CHEBI:58017"/>
        <dbReference type="ChEBI" id="CHEBI:456215"/>
        <dbReference type="EC" id="2.4.2.7"/>
    </reaction>
</comment>
<dbReference type="InterPro" id="IPR000836">
    <property type="entry name" value="PRTase_dom"/>
</dbReference>
<comment type="function">
    <text evidence="2 12">Catalyzes a salvage reaction resulting in the formation of AMP, that is energically less costly than de novo synthesis.</text>
</comment>
<dbReference type="SUPFAM" id="SSF53271">
    <property type="entry name" value="PRTase-like"/>
    <property type="match status" value="1"/>
</dbReference>
<dbReference type="CDD" id="cd06223">
    <property type="entry name" value="PRTases_typeI"/>
    <property type="match status" value="1"/>
</dbReference>
<dbReference type="InterPro" id="IPR005764">
    <property type="entry name" value="Ade_phspho_trans"/>
</dbReference>
<evidence type="ECO:0000313" key="14">
    <source>
        <dbReference type="EMBL" id="RKX71022.1"/>
    </source>
</evidence>
<evidence type="ECO:0000313" key="15">
    <source>
        <dbReference type="Proteomes" id="UP000268469"/>
    </source>
</evidence>
<dbReference type="EMBL" id="QNBE01000020">
    <property type="protein sequence ID" value="RKX71022.1"/>
    <property type="molecule type" value="Genomic_DNA"/>
</dbReference>
<dbReference type="Gene3D" id="3.40.50.2020">
    <property type="match status" value="1"/>
</dbReference>
<comment type="caution">
    <text evidence="14">The sequence shown here is derived from an EMBL/GenBank/DDBJ whole genome shotgun (WGS) entry which is preliminary data.</text>
</comment>
<dbReference type="Proteomes" id="UP000268469">
    <property type="component" value="Unassembled WGS sequence"/>
</dbReference>
<evidence type="ECO:0000256" key="4">
    <source>
        <dbReference type="ARBA" id="ARBA00004659"/>
    </source>
</evidence>
<keyword evidence="11 12" id="KW-0660">Purine salvage</keyword>
<evidence type="ECO:0000256" key="6">
    <source>
        <dbReference type="ARBA" id="ARBA00011738"/>
    </source>
</evidence>
<evidence type="ECO:0000256" key="5">
    <source>
        <dbReference type="ARBA" id="ARBA00008391"/>
    </source>
</evidence>
<dbReference type="PANTHER" id="PTHR32315:SF3">
    <property type="entry name" value="ADENINE PHOSPHORIBOSYLTRANSFERASE"/>
    <property type="match status" value="1"/>
</dbReference>